<proteinExistence type="predicted"/>
<feature type="transmembrane region" description="Helical" evidence="1">
    <location>
        <begin position="69"/>
        <end position="87"/>
    </location>
</feature>
<evidence type="ECO:0000313" key="3">
    <source>
        <dbReference type="EMBL" id="QFZ16071.1"/>
    </source>
</evidence>
<dbReference type="KEGG" id="ssyi:EKG83_00080"/>
<evidence type="ECO:0000259" key="2">
    <source>
        <dbReference type="Pfam" id="PF10756"/>
    </source>
</evidence>
<keyword evidence="1" id="KW-0812">Transmembrane</keyword>
<gene>
    <name evidence="3" type="ORF">EKG83_00080</name>
</gene>
<sequence length="168" mass="18349">MGTTPVDNFAPICTSPGREAPVVHKYGRLEGVNPPRSWSPKPVLVGVAWGLAAVSLLVTVLSSEATTRLLLGLATLLLLALGTHGTFVRPRLLVDDSGVTVRTPTGARHLPWHEVKVRLVHTRRLGRETATLELDWHRGEDEQLFVLTQLDLGTDPRDVADVLHALRP</sequence>
<reference evidence="4" key="1">
    <citation type="journal article" date="2021" name="Curr. Microbiol.">
        <title>Complete genome of nocamycin-producing strain Saccharothrix syringae NRRL B-16468 reveals the biosynthetic potential for secondary metabolites.</title>
        <authorList>
            <person name="Mo X."/>
            <person name="Yang S."/>
        </authorList>
    </citation>
    <scope>NUCLEOTIDE SEQUENCE [LARGE SCALE GENOMIC DNA]</scope>
    <source>
        <strain evidence="4">ATCC 51364 / DSM 43886 / JCM 6844 / KCTC 9398 / NBRC 14523 / NRRL B-16468 / INA 2240</strain>
    </source>
</reference>
<keyword evidence="1" id="KW-0472">Membrane</keyword>
<evidence type="ECO:0000256" key="1">
    <source>
        <dbReference type="SAM" id="Phobius"/>
    </source>
</evidence>
<keyword evidence="4" id="KW-1185">Reference proteome</keyword>
<protein>
    <submittedName>
        <fullName evidence="3">PH domain-containing protein</fullName>
    </submittedName>
</protein>
<name>A0A5Q0GQ97_SACSY</name>
<evidence type="ECO:0000313" key="4">
    <source>
        <dbReference type="Proteomes" id="UP000325787"/>
    </source>
</evidence>
<keyword evidence="1" id="KW-1133">Transmembrane helix</keyword>
<feature type="domain" description="Low molecular weight protein antigen 6 PH" evidence="2">
    <location>
        <begin position="89"/>
        <end position="167"/>
    </location>
</feature>
<accession>A0A5Q0GQ97</accession>
<dbReference type="OrthoDB" id="5189227at2"/>
<dbReference type="Pfam" id="PF10756">
    <property type="entry name" value="bPH_6"/>
    <property type="match status" value="1"/>
</dbReference>
<dbReference type="EMBL" id="CP034550">
    <property type="protein sequence ID" value="QFZ16071.1"/>
    <property type="molecule type" value="Genomic_DNA"/>
</dbReference>
<dbReference type="InterPro" id="IPR019692">
    <property type="entry name" value="CFP-6_PH"/>
</dbReference>
<dbReference type="Proteomes" id="UP000325787">
    <property type="component" value="Chromosome"/>
</dbReference>
<organism evidence="3 4">
    <name type="scientific">Saccharothrix syringae</name>
    <name type="common">Nocardiopsis syringae</name>
    <dbReference type="NCBI Taxonomy" id="103733"/>
    <lineage>
        <taxon>Bacteria</taxon>
        <taxon>Bacillati</taxon>
        <taxon>Actinomycetota</taxon>
        <taxon>Actinomycetes</taxon>
        <taxon>Pseudonocardiales</taxon>
        <taxon>Pseudonocardiaceae</taxon>
        <taxon>Saccharothrix</taxon>
    </lineage>
</organism>
<feature type="transmembrane region" description="Helical" evidence="1">
    <location>
        <begin position="43"/>
        <end position="62"/>
    </location>
</feature>
<dbReference type="AlphaFoldDB" id="A0A5Q0GQ97"/>